<organism evidence="3 4">
    <name type="scientific">Xanthomonas campestris pv. phaseoli</name>
    <dbReference type="NCBI Taxonomy" id="317013"/>
    <lineage>
        <taxon>Bacteria</taxon>
        <taxon>Pseudomonadati</taxon>
        <taxon>Pseudomonadota</taxon>
        <taxon>Gammaproteobacteria</taxon>
        <taxon>Lysobacterales</taxon>
        <taxon>Lysobacteraceae</taxon>
        <taxon>Xanthomonas</taxon>
    </lineage>
</organism>
<dbReference type="EMBL" id="OCYS01000075">
    <property type="protein sequence ID" value="SON85720.1"/>
    <property type="molecule type" value="Genomic_DNA"/>
</dbReference>
<dbReference type="Proteomes" id="UP000234181">
    <property type="component" value="Unassembled WGS sequence"/>
</dbReference>
<accession>A0AB38DYD6</accession>
<evidence type="ECO:0000313" key="5">
    <source>
        <dbReference type="Proteomes" id="UP000234181"/>
    </source>
</evidence>
<dbReference type="Proteomes" id="UP000234166">
    <property type="component" value="Unassembled WGS sequence"/>
</dbReference>
<comment type="caution">
    <text evidence="3">The sequence shown here is derived from an EMBL/GenBank/DDBJ whole genome shotgun (WGS) entry which is preliminary data.</text>
</comment>
<evidence type="ECO:0000313" key="2">
    <source>
        <dbReference type="EMBL" id="SON78720.1"/>
    </source>
</evidence>
<proteinExistence type="predicted"/>
<evidence type="ECO:0000313" key="4">
    <source>
        <dbReference type="Proteomes" id="UP000234166"/>
    </source>
</evidence>
<name>A0AB38DYD6_XANCH</name>
<gene>
    <name evidence="2" type="ORF">XAP6984_270091</name>
    <name evidence="3" type="ORF">XAP7430_220089</name>
</gene>
<reference evidence="4 5" key="1">
    <citation type="submission" date="2017-10" db="EMBL/GenBank/DDBJ databases">
        <authorList>
            <person name="Regsiter A."/>
            <person name="William W."/>
        </authorList>
    </citation>
    <scope>NUCLEOTIDE SEQUENCE [LARGE SCALE GENOMIC DNA]</scope>
    <source>
        <strain evidence="2 5">CFBP6984</strain>
        <strain evidence="3 4">CFBP7430</strain>
    </source>
</reference>
<feature type="region of interest" description="Disordered" evidence="1">
    <location>
        <begin position="1"/>
        <end position="25"/>
    </location>
</feature>
<evidence type="ECO:0000313" key="3">
    <source>
        <dbReference type="EMBL" id="SON85720.1"/>
    </source>
</evidence>
<dbReference type="EMBL" id="OCYT01000081">
    <property type="protein sequence ID" value="SON78720.1"/>
    <property type="molecule type" value="Genomic_DNA"/>
</dbReference>
<evidence type="ECO:0000256" key="1">
    <source>
        <dbReference type="SAM" id="MobiDB-lite"/>
    </source>
</evidence>
<protein>
    <submittedName>
        <fullName evidence="3">Uncharacterized protein</fullName>
    </submittedName>
</protein>
<feature type="compositionally biased region" description="Basic and acidic residues" evidence="1">
    <location>
        <begin position="1"/>
        <end position="11"/>
    </location>
</feature>
<sequence length="65" mass="6977">MANRGIAERRHSGQPQSAGLAPAVEEATKNLESRCRLSVGVDGIRQPRCTSGTCGTDLRPLSAWR</sequence>
<dbReference type="AlphaFoldDB" id="A0AB38DYD6"/>
<keyword evidence="5" id="KW-1185">Reference proteome</keyword>